<keyword evidence="1" id="KW-0812">Transmembrane</keyword>
<keyword evidence="1" id="KW-1133">Transmembrane helix</keyword>
<dbReference type="RefSeq" id="XP_020437367.1">
    <property type="nucleotide sequence ID" value="XM_020573250.1"/>
</dbReference>
<comment type="caution">
    <text evidence="3">The sequence shown here is derived from an EMBL/GenBank/DDBJ whole genome shotgun (WGS) entry which is preliminary data.</text>
</comment>
<evidence type="ECO:0000256" key="1">
    <source>
        <dbReference type="SAM" id="Phobius"/>
    </source>
</evidence>
<evidence type="ECO:0000313" key="3">
    <source>
        <dbReference type="EMBL" id="EFA85258.1"/>
    </source>
</evidence>
<dbReference type="InterPro" id="IPR014756">
    <property type="entry name" value="Ig_E-set"/>
</dbReference>
<dbReference type="STRING" id="670386.D3B1T4"/>
<evidence type="ECO:0000313" key="4">
    <source>
        <dbReference type="Proteomes" id="UP000001396"/>
    </source>
</evidence>
<evidence type="ECO:0000259" key="2">
    <source>
        <dbReference type="PROSITE" id="PS00022"/>
    </source>
</evidence>
<dbReference type="PROSITE" id="PS00022">
    <property type="entry name" value="EGF_1"/>
    <property type="match status" value="1"/>
</dbReference>
<sequence>MSSLRMKYNIYVSIFILGLIVNFATAITLVINNQNSHMYGIVDTDIASTFEEALVLASTIEYPGYNGYLLVLDDLDEVQFLSTYLGVDNLNVGNKDVWLGIEPLDANQLNWGWINGSTRGQSVYTSIPQRCYLYCGDFNGNSDISKPYLWYTQTANESLQVSFAWNAADATTKKFVILEFEPQGRMPVIQLQEVRSRQMTISNIPDIEDPSLAILFTSESSYHCSIISQTAESVTCEFDSDPQYDAPMMLKIQSGSLPQSRHYFRYNSPWISSYFNSSMESFRFYGYNFQTLNDQSTYQILTINTNLVTVTYNNVPNGPGFFEATLYMQEQDVAYPITLDYTTYQGYRYHAQINRPAVRYPDNQLYYSSYPGTYDFQTAVKLSSKDNIFYNTGNLSLVDSLKHSSFISATFFQGANFNIWTQLTKIGSDYFFFDAQYMGPVKGNVNGPRFYFNSTDQSVYGVDLSTNLQLPFVSVYGLMKGSIASVTPTQVSIGDTVTVVFSDNFFYPQSEVTFITQTDPPFETSIELNFATKSVLFPAPQLTYPSFVEILVRNQEPNAQQSRLLNVSLSYFPPVVISVSATKNVVSIVGNNFGDPISISGLNCMAIEQTILGTITCEMSGKPDTFYEFNMTCGSFTIEKLNVTSGTYVWINSITPDRISVDSQEVLFEIYNYDGTSTIEITESNYCSNVVLINTTFYSCLPPAFSGEFTFYPRVIMTDYVSGEAFINFAAFEVDEFVQDNSVVTLKGRNFDLYKDGWTFSVGGSAPANINYVSENTTLFTFSTANQNGDFKITSQGGFSISYSKTWKPVILNHPNSLEASNNILLQVLFFTSTDKAYLSGYELQLQGNNGLEFTYTCPPFAGTQQLRLESGVDFTNISVSFIAPVTTKVEILSDYKLVITGKALGFSDNTTYPTVPLVIPYLYGLTLQPNIIPFSFNYTTAVYILPKNARSGNYYISTSGLNTDSAIIDIPYQILSISKPPVVGGKLTITGNYLSFVSYQNQPTYDLFIGSTKCEDAKFLSTDYDPYQIECSAPRGTGYTNLTLASTITQLNESTEMSYQPPSVSSTTSTVYHVSGLITVFGENFANTSVVVTISNGVETAECQNATSNIEGTMITCQYDSSIARGKAENETLDVFVSVDKLVFNSKVFLYDLQNYDCGGNNCSGNGDCINNVCQCYQDWTGDSCDQPQVLQPLIVAPPQPDQINITLSTKDSDQEFKISVHSIREVLDTGAVSDTISIQDIKWTQVSVNGSNSTVYNYIGKLKPSQSIVNRNILATQNDLTVKVKMMLFDEKNTYNFKGDIFNIPANSVKYEISVSKWNFANRLSSLQILILTQNENKLDSCDLPITKVKETMNTESVIRRMNVIQDKSTLYAFYSDRLLVDGQVRYSVVENLNGTDSEKTKVDQSNKDDFNVLTAITIPFFETEAIVDPNYSALVTVEQNDSDRDTCSSKERKWLIPVVVVVVVVGAAAIALGVYIFLKKKYRYQFKMASYKLKKFSSSKKFEF</sequence>
<dbReference type="Gene3D" id="2.10.25.10">
    <property type="entry name" value="Laminin"/>
    <property type="match status" value="1"/>
</dbReference>
<dbReference type="SUPFAM" id="SSF81296">
    <property type="entry name" value="E set domains"/>
    <property type="match status" value="1"/>
</dbReference>
<dbReference type="InterPro" id="IPR000742">
    <property type="entry name" value="EGF"/>
</dbReference>
<name>D3B1T4_HETP5</name>
<keyword evidence="4" id="KW-1185">Reference proteome</keyword>
<keyword evidence="1" id="KW-0472">Membrane</keyword>
<gene>
    <name evidence="3" type="ORF">PPL_02258</name>
</gene>
<protein>
    <recommendedName>
        <fullName evidence="2">EGF-like domain-containing protein</fullName>
    </recommendedName>
</protein>
<reference evidence="3 4" key="1">
    <citation type="journal article" date="2011" name="Genome Res.">
        <title>Phylogeny-wide analysis of social amoeba genomes highlights ancient origins for complex intercellular communication.</title>
        <authorList>
            <person name="Heidel A.J."/>
            <person name="Lawal H.M."/>
            <person name="Felder M."/>
            <person name="Schilde C."/>
            <person name="Helps N.R."/>
            <person name="Tunggal B."/>
            <person name="Rivero F."/>
            <person name="John U."/>
            <person name="Schleicher M."/>
            <person name="Eichinger L."/>
            <person name="Platzer M."/>
            <person name="Noegel A.A."/>
            <person name="Schaap P."/>
            <person name="Gloeckner G."/>
        </authorList>
    </citation>
    <scope>NUCLEOTIDE SEQUENCE [LARGE SCALE GENOMIC DNA]</scope>
    <source>
        <strain evidence="4">ATCC 26659 / Pp 5 / PN500</strain>
    </source>
</reference>
<dbReference type="InParanoid" id="D3B1T4"/>
<feature type="domain" description="EGF-like" evidence="2">
    <location>
        <begin position="1175"/>
        <end position="1186"/>
    </location>
</feature>
<feature type="transmembrane region" description="Helical" evidence="1">
    <location>
        <begin position="1457"/>
        <end position="1481"/>
    </location>
</feature>
<dbReference type="GeneID" id="31357783"/>
<dbReference type="PANTHER" id="PTHR31378:SF14">
    <property type="entry name" value="EGF-LIKE DOMAIN-CONTAINING PROTEIN"/>
    <property type="match status" value="1"/>
</dbReference>
<organism evidence="3 4">
    <name type="scientific">Heterostelium pallidum (strain ATCC 26659 / Pp 5 / PN500)</name>
    <name type="common">Cellular slime mold</name>
    <name type="synonym">Polysphondylium pallidum</name>
    <dbReference type="NCBI Taxonomy" id="670386"/>
    <lineage>
        <taxon>Eukaryota</taxon>
        <taxon>Amoebozoa</taxon>
        <taxon>Evosea</taxon>
        <taxon>Eumycetozoa</taxon>
        <taxon>Dictyostelia</taxon>
        <taxon>Acytosteliales</taxon>
        <taxon>Acytosteliaceae</taxon>
        <taxon>Heterostelium</taxon>
    </lineage>
</organism>
<proteinExistence type="predicted"/>
<dbReference type="EMBL" id="ADBJ01000008">
    <property type="protein sequence ID" value="EFA85258.1"/>
    <property type="molecule type" value="Genomic_DNA"/>
</dbReference>
<dbReference type="CDD" id="cd00054">
    <property type="entry name" value="EGF_CA"/>
    <property type="match status" value="1"/>
</dbReference>
<dbReference type="Proteomes" id="UP000001396">
    <property type="component" value="Unassembled WGS sequence"/>
</dbReference>
<accession>D3B1T4</accession>
<dbReference type="PANTHER" id="PTHR31378">
    <property type="entry name" value="EGF-LIKE DOMAIN-CONTAINING PROTEIN-RELATED-RELATED"/>
    <property type="match status" value="1"/>
</dbReference>